<gene>
    <name evidence="1" type="ORF">NP493_1690g00023</name>
</gene>
<dbReference type="Proteomes" id="UP001209878">
    <property type="component" value="Unassembled WGS sequence"/>
</dbReference>
<name>A0AAD9JWJ8_RIDPI</name>
<evidence type="ECO:0000313" key="2">
    <source>
        <dbReference type="Proteomes" id="UP001209878"/>
    </source>
</evidence>
<sequence length="42" mass="4672">MTFDGVDVKLYEPRSRQSNVAPVLSTSTAEGGLWVAQVRHIR</sequence>
<comment type="caution">
    <text evidence="1">The sequence shown here is derived from an EMBL/GenBank/DDBJ whole genome shotgun (WGS) entry which is preliminary data.</text>
</comment>
<dbReference type="AlphaFoldDB" id="A0AAD9JWJ8"/>
<proteinExistence type="predicted"/>
<keyword evidence="2" id="KW-1185">Reference proteome</keyword>
<reference evidence="1" key="1">
    <citation type="journal article" date="2023" name="Mol. Biol. Evol.">
        <title>Third-Generation Sequencing Reveals the Adaptive Role of the Epigenome in Three Deep-Sea Polychaetes.</title>
        <authorList>
            <person name="Perez M."/>
            <person name="Aroh O."/>
            <person name="Sun Y."/>
            <person name="Lan Y."/>
            <person name="Juniper S.K."/>
            <person name="Young C.R."/>
            <person name="Angers B."/>
            <person name="Qian P.Y."/>
        </authorList>
    </citation>
    <scope>NUCLEOTIDE SEQUENCE</scope>
    <source>
        <strain evidence="1">R07B-5</strain>
    </source>
</reference>
<protein>
    <submittedName>
        <fullName evidence="1">Uncharacterized protein</fullName>
    </submittedName>
</protein>
<evidence type="ECO:0000313" key="1">
    <source>
        <dbReference type="EMBL" id="KAK2159793.1"/>
    </source>
</evidence>
<dbReference type="EMBL" id="JAODUO010001689">
    <property type="protein sequence ID" value="KAK2159793.1"/>
    <property type="molecule type" value="Genomic_DNA"/>
</dbReference>
<organism evidence="1 2">
    <name type="scientific">Ridgeia piscesae</name>
    <name type="common">Tubeworm</name>
    <dbReference type="NCBI Taxonomy" id="27915"/>
    <lineage>
        <taxon>Eukaryota</taxon>
        <taxon>Metazoa</taxon>
        <taxon>Spiralia</taxon>
        <taxon>Lophotrochozoa</taxon>
        <taxon>Annelida</taxon>
        <taxon>Polychaeta</taxon>
        <taxon>Sedentaria</taxon>
        <taxon>Canalipalpata</taxon>
        <taxon>Sabellida</taxon>
        <taxon>Siboglinidae</taxon>
        <taxon>Ridgeia</taxon>
    </lineage>
</organism>
<accession>A0AAD9JWJ8</accession>